<gene>
    <name evidence="1" type="ORF">SS1G_00133</name>
</gene>
<dbReference type="RefSeq" id="XP_001598047.1">
    <property type="nucleotide sequence ID" value="XM_001597997.1"/>
</dbReference>
<organism evidence="1 2">
    <name type="scientific">Sclerotinia sclerotiorum (strain ATCC 18683 / 1980 / Ss-1)</name>
    <name type="common">White mold</name>
    <name type="synonym">Whetzelinia sclerotiorum</name>
    <dbReference type="NCBI Taxonomy" id="665079"/>
    <lineage>
        <taxon>Eukaryota</taxon>
        <taxon>Fungi</taxon>
        <taxon>Dikarya</taxon>
        <taxon>Ascomycota</taxon>
        <taxon>Pezizomycotina</taxon>
        <taxon>Leotiomycetes</taxon>
        <taxon>Helotiales</taxon>
        <taxon>Sclerotiniaceae</taxon>
        <taxon>Sclerotinia</taxon>
    </lineage>
</organism>
<dbReference type="InParanoid" id="A7E4B1"/>
<dbReference type="HOGENOM" id="CLU_2723710_0_0_1"/>
<dbReference type="KEGG" id="ssl:SS1G_00133"/>
<dbReference type="AlphaFoldDB" id="A7E4B1"/>
<dbReference type="Proteomes" id="UP000001312">
    <property type="component" value="Unassembled WGS sequence"/>
</dbReference>
<accession>A7E4B1</accession>
<dbReference type="GeneID" id="5494507"/>
<dbReference type="EMBL" id="CH476621">
    <property type="protein sequence ID" value="EDN90733.1"/>
    <property type="molecule type" value="Genomic_DNA"/>
</dbReference>
<protein>
    <submittedName>
        <fullName evidence="1">Uncharacterized protein</fullName>
    </submittedName>
</protein>
<keyword evidence="2" id="KW-1185">Reference proteome</keyword>
<proteinExistence type="predicted"/>
<evidence type="ECO:0000313" key="1">
    <source>
        <dbReference type="EMBL" id="EDN90733.1"/>
    </source>
</evidence>
<reference evidence="2" key="1">
    <citation type="journal article" date="2011" name="PLoS Genet.">
        <title>Genomic analysis of the necrotrophic fungal pathogens Sclerotinia sclerotiorum and Botrytis cinerea.</title>
        <authorList>
            <person name="Amselem J."/>
            <person name="Cuomo C.A."/>
            <person name="van Kan J.A."/>
            <person name="Viaud M."/>
            <person name="Benito E.P."/>
            <person name="Couloux A."/>
            <person name="Coutinho P.M."/>
            <person name="de Vries R.P."/>
            <person name="Dyer P.S."/>
            <person name="Fillinger S."/>
            <person name="Fournier E."/>
            <person name="Gout L."/>
            <person name="Hahn M."/>
            <person name="Kohn L."/>
            <person name="Lapalu N."/>
            <person name="Plummer K.M."/>
            <person name="Pradier J.M."/>
            <person name="Quevillon E."/>
            <person name="Sharon A."/>
            <person name="Simon A."/>
            <person name="ten Have A."/>
            <person name="Tudzynski B."/>
            <person name="Tudzynski P."/>
            <person name="Wincker P."/>
            <person name="Andrew M."/>
            <person name="Anthouard V."/>
            <person name="Beever R.E."/>
            <person name="Beffa R."/>
            <person name="Benoit I."/>
            <person name="Bouzid O."/>
            <person name="Brault B."/>
            <person name="Chen Z."/>
            <person name="Choquer M."/>
            <person name="Collemare J."/>
            <person name="Cotton P."/>
            <person name="Danchin E.G."/>
            <person name="Da Silva C."/>
            <person name="Gautier A."/>
            <person name="Giraud C."/>
            <person name="Giraud T."/>
            <person name="Gonzalez C."/>
            <person name="Grossetete S."/>
            <person name="Guldener U."/>
            <person name="Henrissat B."/>
            <person name="Howlett B.J."/>
            <person name="Kodira C."/>
            <person name="Kretschmer M."/>
            <person name="Lappartient A."/>
            <person name="Leroch M."/>
            <person name="Levis C."/>
            <person name="Mauceli E."/>
            <person name="Neuveglise C."/>
            <person name="Oeser B."/>
            <person name="Pearson M."/>
            <person name="Poulain J."/>
            <person name="Poussereau N."/>
            <person name="Quesneville H."/>
            <person name="Rascle C."/>
            <person name="Schumacher J."/>
            <person name="Segurens B."/>
            <person name="Sexton A."/>
            <person name="Silva E."/>
            <person name="Sirven C."/>
            <person name="Soanes D.M."/>
            <person name="Talbot N.J."/>
            <person name="Templeton M."/>
            <person name="Yandava C."/>
            <person name="Yarden O."/>
            <person name="Zeng Q."/>
            <person name="Rollins J.A."/>
            <person name="Lebrun M.H."/>
            <person name="Dickman M."/>
        </authorList>
    </citation>
    <scope>NUCLEOTIDE SEQUENCE [LARGE SCALE GENOMIC DNA]</scope>
    <source>
        <strain evidence="2">ATCC 18683 / 1980 / Ss-1</strain>
    </source>
</reference>
<sequence length="72" mass="8033">MTITSSYFPSRWVIYQLARFPHDIVSVDICGGAWHNKSMWCNEEHYNLKAILDVPDGTGRIHLAGVALADGS</sequence>
<name>A7E4B1_SCLS1</name>
<evidence type="ECO:0000313" key="2">
    <source>
        <dbReference type="Proteomes" id="UP000001312"/>
    </source>
</evidence>